<feature type="transmembrane region" description="Helical" evidence="2">
    <location>
        <begin position="21"/>
        <end position="41"/>
    </location>
</feature>
<evidence type="ECO:0000256" key="1">
    <source>
        <dbReference type="SAM" id="MobiDB-lite"/>
    </source>
</evidence>
<evidence type="ECO:0000313" key="3">
    <source>
        <dbReference type="EMBL" id="GHE90021.1"/>
    </source>
</evidence>
<evidence type="ECO:0000313" key="4">
    <source>
        <dbReference type="Proteomes" id="UP000605897"/>
    </source>
</evidence>
<feature type="transmembrane region" description="Helical" evidence="2">
    <location>
        <begin position="82"/>
        <end position="101"/>
    </location>
</feature>
<dbReference type="EMBL" id="BNAU01000002">
    <property type="protein sequence ID" value="GHE90021.1"/>
    <property type="molecule type" value="Genomic_DNA"/>
</dbReference>
<name>A0ABQ3IU96_9PSEU</name>
<protein>
    <submittedName>
        <fullName evidence="3">Uncharacterized protein</fullName>
    </submittedName>
</protein>
<feature type="region of interest" description="Disordered" evidence="1">
    <location>
        <begin position="116"/>
        <end position="155"/>
    </location>
</feature>
<organism evidence="3 4">
    <name type="scientific">Amycolatopsis deserti</name>
    <dbReference type="NCBI Taxonomy" id="185696"/>
    <lineage>
        <taxon>Bacteria</taxon>
        <taxon>Bacillati</taxon>
        <taxon>Actinomycetota</taxon>
        <taxon>Actinomycetes</taxon>
        <taxon>Pseudonocardiales</taxon>
        <taxon>Pseudonocardiaceae</taxon>
        <taxon>Amycolatopsis</taxon>
    </lineage>
</organism>
<dbReference type="Proteomes" id="UP000605897">
    <property type="component" value="Unassembled WGS sequence"/>
</dbReference>
<keyword evidence="4" id="KW-1185">Reference proteome</keyword>
<keyword evidence="2" id="KW-1133">Transmembrane helix</keyword>
<comment type="caution">
    <text evidence="3">The sequence shown here is derived from an EMBL/GenBank/DDBJ whole genome shotgun (WGS) entry which is preliminary data.</text>
</comment>
<sequence>MALIATDRGLIGSITPPRVRVIIGGLVLVAALCAALAVWAATSEVSAAGITCDTALHEPDQDPRPALSTVCDSGRTMRQFTAAAGAAGGLPFGGAALATGIRRRGPRTQRWTATVAPRRLRGPMASGSAPHRTRRDQVRPDLRRDALRRAGAAAA</sequence>
<feature type="compositionally biased region" description="Basic and acidic residues" evidence="1">
    <location>
        <begin position="135"/>
        <end position="148"/>
    </location>
</feature>
<accession>A0ABQ3IU96</accession>
<evidence type="ECO:0000256" key="2">
    <source>
        <dbReference type="SAM" id="Phobius"/>
    </source>
</evidence>
<proteinExistence type="predicted"/>
<keyword evidence="2" id="KW-0812">Transmembrane</keyword>
<reference evidence="4" key="1">
    <citation type="journal article" date="2019" name="Int. J. Syst. Evol. Microbiol.">
        <title>The Global Catalogue of Microorganisms (GCM) 10K type strain sequencing project: providing services to taxonomists for standard genome sequencing and annotation.</title>
        <authorList>
            <consortium name="The Broad Institute Genomics Platform"/>
            <consortium name="The Broad Institute Genome Sequencing Center for Infectious Disease"/>
            <person name="Wu L."/>
            <person name="Ma J."/>
        </authorList>
    </citation>
    <scope>NUCLEOTIDE SEQUENCE [LARGE SCALE GENOMIC DNA]</scope>
    <source>
        <strain evidence="4">CGMCC 4.7677</strain>
    </source>
</reference>
<gene>
    <name evidence="3" type="ORF">GCM10017786_22800</name>
</gene>
<keyword evidence="2" id="KW-0472">Membrane</keyword>